<gene>
    <name evidence="2" type="ORF">NCTC12860_00616</name>
</gene>
<dbReference type="EMBL" id="UFTD01000001">
    <property type="protein sequence ID" value="SSZ39404.1"/>
    <property type="molecule type" value="Genomic_DNA"/>
</dbReference>
<name>A0A336NB53_BARGR</name>
<evidence type="ECO:0000256" key="1">
    <source>
        <dbReference type="SAM" id="MobiDB-lite"/>
    </source>
</evidence>
<evidence type="ECO:0000313" key="3">
    <source>
        <dbReference type="Proteomes" id="UP000253846"/>
    </source>
</evidence>
<dbReference type="Proteomes" id="UP000253846">
    <property type="component" value="Unassembled WGS sequence"/>
</dbReference>
<protein>
    <submittedName>
        <fullName evidence="2">Uncharacterized protein</fullName>
    </submittedName>
</protein>
<organism evidence="2 3">
    <name type="scientific">Bartonella grahamii</name>
    <dbReference type="NCBI Taxonomy" id="33045"/>
    <lineage>
        <taxon>Bacteria</taxon>
        <taxon>Pseudomonadati</taxon>
        <taxon>Pseudomonadota</taxon>
        <taxon>Alphaproteobacteria</taxon>
        <taxon>Hyphomicrobiales</taxon>
        <taxon>Bartonellaceae</taxon>
        <taxon>Bartonella</taxon>
    </lineage>
</organism>
<reference evidence="2 3" key="1">
    <citation type="submission" date="2018-06" db="EMBL/GenBank/DDBJ databases">
        <authorList>
            <consortium name="Pathogen Informatics"/>
            <person name="Doyle S."/>
        </authorList>
    </citation>
    <scope>NUCLEOTIDE SEQUENCE [LARGE SCALE GENOMIC DNA]</scope>
    <source>
        <strain evidence="2 3">NCTC12860</strain>
    </source>
</reference>
<accession>A0A336NB53</accession>
<sequence length="54" mass="6038">MPRGNMLDEGGVLDEEGDRVLGGKEGLKGGERLLSRMDSQSVWNEDLFLRVDEM</sequence>
<feature type="region of interest" description="Disordered" evidence="1">
    <location>
        <begin position="1"/>
        <end position="25"/>
    </location>
</feature>
<dbReference type="AlphaFoldDB" id="A0A336NB53"/>
<proteinExistence type="predicted"/>
<evidence type="ECO:0000313" key="2">
    <source>
        <dbReference type="EMBL" id="SSZ39404.1"/>
    </source>
</evidence>